<dbReference type="Pfam" id="PF13858">
    <property type="entry name" value="DUF4199"/>
    <property type="match status" value="1"/>
</dbReference>
<protein>
    <submittedName>
        <fullName evidence="1">DUF4199 domain-containing protein</fullName>
    </submittedName>
</protein>
<keyword evidence="2" id="KW-1185">Reference proteome</keyword>
<proteinExistence type="predicted"/>
<dbReference type="InterPro" id="IPR025250">
    <property type="entry name" value="DUF4199"/>
</dbReference>
<reference evidence="1" key="1">
    <citation type="submission" date="2020-05" db="EMBL/GenBank/DDBJ databases">
        <title>Chitinophaga laudate sp. nov., isolated from a tropical peat swamp.</title>
        <authorList>
            <person name="Goh C.B.S."/>
            <person name="Lee M.S."/>
            <person name="Parimannan S."/>
            <person name="Pasbakhsh P."/>
            <person name="Yule C.M."/>
            <person name="Rajandas H."/>
            <person name="Loke S."/>
            <person name="Croft L."/>
            <person name="Tan J.B.L."/>
        </authorList>
    </citation>
    <scope>NUCLEOTIDE SEQUENCE</scope>
    <source>
        <strain evidence="1">Mgbs1</strain>
    </source>
</reference>
<dbReference type="Proteomes" id="UP000281028">
    <property type="component" value="Unassembled WGS sequence"/>
</dbReference>
<dbReference type="OrthoDB" id="6384283at2"/>
<evidence type="ECO:0000313" key="2">
    <source>
        <dbReference type="Proteomes" id="UP000281028"/>
    </source>
</evidence>
<accession>A0A3S1DK20</accession>
<name>A0A3S1DK20_9BACT</name>
<evidence type="ECO:0000313" key="1">
    <source>
        <dbReference type="EMBL" id="NSL86375.1"/>
    </source>
</evidence>
<organism evidence="1 2">
    <name type="scientific">Chitinophaga solisilvae</name>
    <dbReference type="NCBI Taxonomy" id="1233460"/>
    <lineage>
        <taxon>Bacteria</taxon>
        <taxon>Pseudomonadati</taxon>
        <taxon>Bacteroidota</taxon>
        <taxon>Chitinophagia</taxon>
        <taxon>Chitinophagales</taxon>
        <taxon>Chitinophagaceae</taxon>
        <taxon>Chitinophaga</taxon>
    </lineage>
</organism>
<dbReference type="AlphaFoldDB" id="A0A3S1DK20"/>
<gene>
    <name evidence="1" type="ORF">ECE50_006020</name>
</gene>
<comment type="caution">
    <text evidence="1">The sequence shown here is derived from an EMBL/GenBank/DDBJ whole genome shotgun (WGS) entry which is preliminary data.</text>
</comment>
<dbReference type="RefSeq" id="WP_127043724.1">
    <property type="nucleotide sequence ID" value="NZ_JAABOK010000020.1"/>
</dbReference>
<dbReference type="EMBL" id="RIAR02000001">
    <property type="protein sequence ID" value="NSL86375.1"/>
    <property type="molecule type" value="Genomic_DNA"/>
</dbReference>
<sequence>MKKNVIVFGLISGAIVTAMMLVSVILCYKDPDFRGSMVIGYTAMLLAFSFIFIGIKNYRDKYNGGVITFGKAFLTGLYIALIASTMYVVVWLISYYFFIPDFMERYSAHIMTQARKDGADAATLLRTQADMNRYSEMYRNPLFVVLLTYMEILPLGLLITLISALILKRRTPAGNAVVS</sequence>